<accession>A0A7C3UZI5</accession>
<evidence type="ECO:0000313" key="1">
    <source>
        <dbReference type="EMBL" id="HGE99507.1"/>
    </source>
</evidence>
<gene>
    <name evidence="1" type="ORF">ENX07_05505</name>
</gene>
<organism evidence="1">
    <name type="scientific">candidate division WOR-3 bacterium</name>
    <dbReference type="NCBI Taxonomy" id="2052148"/>
    <lineage>
        <taxon>Bacteria</taxon>
        <taxon>Bacteria division WOR-3</taxon>
    </lineage>
</organism>
<reference evidence="1" key="1">
    <citation type="journal article" date="2020" name="mSystems">
        <title>Genome- and Community-Level Interaction Insights into Carbon Utilization and Element Cycling Functions of Hydrothermarchaeota in Hydrothermal Sediment.</title>
        <authorList>
            <person name="Zhou Z."/>
            <person name="Liu Y."/>
            <person name="Xu W."/>
            <person name="Pan J."/>
            <person name="Luo Z.H."/>
            <person name="Li M."/>
        </authorList>
    </citation>
    <scope>NUCLEOTIDE SEQUENCE [LARGE SCALE GENOMIC DNA]</scope>
    <source>
        <strain evidence="1">SpSt-906</strain>
    </source>
</reference>
<protein>
    <submittedName>
        <fullName evidence="1">Uncharacterized protein</fullName>
    </submittedName>
</protein>
<proteinExistence type="predicted"/>
<name>A0A7C3UZI5_UNCW3</name>
<dbReference type="EMBL" id="DTMQ01000038">
    <property type="protein sequence ID" value="HGE99507.1"/>
    <property type="molecule type" value="Genomic_DNA"/>
</dbReference>
<dbReference type="AlphaFoldDB" id="A0A7C3UZI5"/>
<sequence length="866" mass="99315">MKLLLLLLVFAYREDMKYLRERIERIVGGERISENPLKREAKSKSPDSIIRDDFFLNTDTIGGAKQSHPRVRSGSQVVITFSDTRDGNSDVHFQRLSLAGEPLGRNYRANDDWGLKWNGEPDLCLLPNGNFVLAWEDRRDCNSDVYIQIFDSSGNRIGENIRVNDDETRTDQRNVALTVLGEDRFLVVWDDWRNDPGDIYGQIFALNGTPLGPNFRINEGTWLQYHPSCASDREGNFVVSWQDGRGQSWDIYARRFDRNGNPLSNDFRVNDDNTNQFQGDPEVAMREDGSFIIVWSDEREGNSDIYGQRFAPDGSRIGENFLVNEFTSGNQCQPSIIILPSGDFFVSYTDNQLGQGDIFLTRFSANGTRQWTIKVNDDQPEAYQGMSALAYTREGNLWCVWEDSREGNQDVYCQILNDSIRIGNNFRVNDDSFSSHQRCPFLALSGKGEFSCVWEDERGGDIDIYLQRFDTLGNAIGENILVNDDHSLAHQFYASCARDFFGRIFVAWTDTRNGDSDIYGQFFDADGNRIGNNFLINDNLQNTQWYPVSAGDSAGNFLVVWMDRRGEDWDVYGQRYEGRNPIGNNFRINTLTSGEQMYPYCAMDKRGGSVVCWMDNRDGDFEIYAQIYDENGNPIGNNFKVNETHPSFQGYPACAKSERFIVFAWEDEREGNVSIYAQVFSENGQRLGDNFRVNDDQTEEDQYSPTLDINNNRDIIFVWCDGRRGRGDLDIYAQRFDSSLRRIGANVLISNDDIFFGNNQWLIGQGIRVHNDKIGFSWIDNRRHKGWDIYGKLVKISYLSLLETSPSRVSNHNASFLVSREDVISEGSILYDVKGGRVKRKNLGRGVYIMKKKEGDKIFWQKLIKF</sequence>
<comment type="caution">
    <text evidence="1">The sequence shown here is derived from an EMBL/GenBank/DDBJ whole genome shotgun (WGS) entry which is preliminary data.</text>
</comment>